<evidence type="ECO:0000256" key="1">
    <source>
        <dbReference type="SAM" id="MobiDB-lite"/>
    </source>
</evidence>
<dbReference type="EMBL" id="KQ977329">
    <property type="protein sequence ID" value="KYN03545.1"/>
    <property type="molecule type" value="Genomic_DNA"/>
</dbReference>
<dbReference type="OrthoDB" id="552755at2759"/>
<feature type="compositionally biased region" description="Polar residues" evidence="1">
    <location>
        <begin position="147"/>
        <end position="161"/>
    </location>
</feature>
<feature type="region of interest" description="Disordered" evidence="1">
    <location>
        <begin position="101"/>
        <end position="125"/>
    </location>
</feature>
<accession>A0A195CSC8</accession>
<proteinExistence type="predicted"/>
<feature type="region of interest" description="Disordered" evidence="1">
    <location>
        <begin position="1"/>
        <end position="48"/>
    </location>
</feature>
<evidence type="ECO:0008006" key="4">
    <source>
        <dbReference type="Google" id="ProtNLM"/>
    </source>
</evidence>
<name>A0A195CSC8_9HYME</name>
<feature type="compositionally biased region" description="Basic and acidic residues" evidence="1">
    <location>
        <begin position="382"/>
        <end position="397"/>
    </location>
</feature>
<dbReference type="STRING" id="456900.A0A195CSC8"/>
<feature type="compositionally biased region" description="Polar residues" evidence="1">
    <location>
        <begin position="18"/>
        <end position="29"/>
    </location>
</feature>
<sequence length="541" mass="61956">MIESNHGDTEEENMDILQLSSDSINNTSMKRPKVKYSEHEIDSPKKKQCSFNEQLDNISESDNSGTILEKNDTKVCFIKVEKFCPEDQQNIQEASQLELDIHKKAKEEQGSDSEQENEKRDEINITLKKNPRKIDIKEEIVENMDNLSQKPITSASAMSVSENEEESTGNEVKEIDKTIETEENNKENKMKKRHIAKKYIVDTEVINGLELSVERASDESNSDNEDEKDASSSDSEDEKDAKPRPKTIIEKAEPNESELDYSSEGEGKSDDSQQITDSFKISQKNKAKRKISQTSFNKLKTSESEDNQNSNSDEDYNPRTKKKIVKSPTMKKSTDKHRSGESKRGRGRDIRNSHKKSTKYVSDDENTATAEKANKTVQIKNGQEEKLSDVESSKSESDSNSTEENSMKSRKGRNNAIENKQIKQIKNLKKYLSFLGVRLHYRVFTDCRTLTAQINRLKEIIKQNGVHGRITFAKCKRAREEKAKMKEVSELDKSNIISEGRITRARRNRNNVERTLPDTSPRSQEYKKFSRIQIVIDSDSE</sequence>
<dbReference type="GO" id="GO:0005634">
    <property type="term" value="C:nucleus"/>
    <property type="evidence" value="ECO:0007669"/>
    <property type="project" value="TreeGrafter"/>
</dbReference>
<keyword evidence="3" id="KW-1185">Reference proteome</keyword>
<reference evidence="2 3" key="1">
    <citation type="submission" date="2016-03" db="EMBL/GenBank/DDBJ databases">
        <title>Cyphomyrmex costatus WGS genome.</title>
        <authorList>
            <person name="Nygaard S."/>
            <person name="Hu H."/>
            <person name="Boomsma J."/>
            <person name="Zhang G."/>
        </authorList>
    </citation>
    <scope>NUCLEOTIDE SEQUENCE [LARGE SCALE GENOMIC DNA]</scope>
    <source>
        <strain evidence="2">MS0001</strain>
        <tissue evidence="2">Whole body</tissue>
    </source>
</reference>
<feature type="compositionally biased region" description="Basic and acidic residues" evidence="1">
    <location>
        <begin position="171"/>
        <end position="188"/>
    </location>
</feature>
<feature type="region of interest" description="Disordered" evidence="1">
    <location>
        <begin position="212"/>
        <end position="418"/>
    </location>
</feature>
<dbReference type="PANTHER" id="PTHR15410">
    <property type="entry name" value="HIRA-INTERACTING PROTEIN 3"/>
    <property type="match status" value="1"/>
</dbReference>
<feature type="compositionally biased region" description="Polar residues" evidence="1">
    <location>
        <begin position="272"/>
        <end position="282"/>
    </location>
</feature>
<dbReference type="Proteomes" id="UP000078542">
    <property type="component" value="Unassembled WGS sequence"/>
</dbReference>
<dbReference type="InterPro" id="IPR037647">
    <property type="entry name" value="HIRIP3"/>
</dbReference>
<feature type="compositionally biased region" description="Basic and acidic residues" evidence="1">
    <location>
        <begin position="332"/>
        <end position="352"/>
    </location>
</feature>
<feature type="compositionally biased region" description="Basic and acidic residues" evidence="1">
    <location>
        <begin position="239"/>
        <end position="254"/>
    </location>
</feature>
<feature type="compositionally biased region" description="Acidic residues" evidence="1">
    <location>
        <begin position="220"/>
        <end position="238"/>
    </location>
</feature>
<organism evidence="2 3">
    <name type="scientific">Cyphomyrmex costatus</name>
    <dbReference type="NCBI Taxonomy" id="456900"/>
    <lineage>
        <taxon>Eukaryota</taxon>
        <taxon>Metazoa</taxon>
        <taxon>Ecdysozoa</taxon>
        <taxon>Arthropoda</taxon>
        <taxon>Hexapoda</taxon>
        <taxon>Insecta</taxon>
        <taxon>Pterygota</taxon>
        <taxon>Neoptera</taxon>
        <taxon>Endopterygota</taxon>
        <taxon>Hymenoptera</taxon>
        <taxon>Apocrita</taxon>
        <taxon>Aculeata</taxon>
        <taxon>Formicoidea</taxon>
        <taxon>Formicidae</taxon>
        <taxon>Myrmicinae</taxon>
        <taxon>Cyphomyrmex</taxon>
    </lineage>
</organism>
<dbReference type="AlphaFoldDB" id="A0A195CSC8"/>
<feature type="region of interest" description="Disordered" evidence="1">
    <location>
        <begin position="147"/>
        <end position="199"/>
    </location>
</feature>
<dbReference type="KEGG" id="ccoa:108773363"/>
<dbReference type="PANTHER" id="PTHR15410:SF2">
    <property type="entry name" value="HIRA-INTERACTING PROTEIN 3"/>
    <property type="match status" value="1"/>
</dbReference>
<protein>
    <recommendedName>
        <fullName evidence="4">HIRA-interacting protein 3</fullName>
    </recommendedName>
</protein>
<evidence type="ECO:0000313" key="2">
    <source>
        <dbReference type="EMBL" id="KYN03545.1"/>
    </source>
</evidence>
<feature type="compositionally biased region" description="Basic and acidic residues" evidence="1">
    <location>
        <begin position="35"/>
        <end position="45"/>
    </location>
</feature>
<evidence type="ECO:0000313" key="3">
    <source>
        <dbReference type="Proteomes" id="UP000078542"/>
    </source>
</evidence>
<gene>
    <name evidence="2" type="ORF">ALC62_05672</name>
</gene>